<accession>A0A3N0C174</accession>
<dbReference type="Proteomes" id="UP000274046">
    <property type="component" value="Unassembled WGS sequence"/>
</dbReference>
<comment type="caution">
    <text evidence="3">The sequence shown here is derived from an EMBL/GenBank/DDBJ whole genome shotgun (WGS) entry which is preliminary data.</text>
</comment>
<organism evidence="3 4">
    <name type="scientific">Pedobacter jejuensis</name>
    <dbReference type="NCBI Taxonomy" id="1268550"/>
    <lineage>
        <taxon>Bacteria</taxon>
        <taxon>Pseudomonadati</taxon>
        <taxon>Bacteroidota</taxon>
        <taxon>Sphingobacteriia</taxon>
        <taxon>Sphingobacteriales</taxon>
        <taxon>Sphingobacteriaceae</taxon>
        <taxon>Pedobacter</taxon>
    </lineage>
</organism>
<dbReference type="AlphaFoldDB" id="A0A3N0C174"/>
<dbReference type="Gene3D" id="1.20.1260.10">
    <property type="match status" value="1"/>
</dbReference>
<dbReference type="EMBL" id="RBEE01000004">
    <property type="protein sequence ID" value="RNL55814.1"/>
    <property type="molecule type" value="Genomic_DNA"/>
</dbReference>
<gene>
    <name evidence="3" type="ORF">D7004_03405</name>
</gene>
<keyword evidence="1" id="KW-0732">Signal</keyword>
<dbReference type="RefSeq" id="WP_123204467.1">
    <property type="nucleotide sequence ID" value="NZ_RBEE01000004.1"/>
</dbReference>
<feature type="chain" id="PRO_5018149759" evidence="1">
    <location>
        <begin position="28"/>
        <end position="222"/>
    </location>
</feature>
<reference evidence="3 4" key="1">
    <citation type="submission" date="2018-10" db="EMBL/GenBank/DDBJ databases">
        <title>Genome sequencing of Pedobacter jejuensis TNB23.</title>
        <authorList>
            <person name="Cho Y.-J."/>
            <person name="Cho A."/>
            <person name="Kim O.-S."/>
        </authorList>
    </citation>
    <scope>NUCLEOTIDE SEQUENCE [LARGE SCALE GENOMIC DNA]</scope>
    <source>
        <strain evidence="3 4">TNB23</strain>
    </source>
</reference>
<keyword evidence="4" id="KW-1185">Reference proteome</keyword>
<evidence type="ECO:0000313" key="3">
    <source>
        <dbReference type="EMBL" id="RNL55814.1"/>
    </source>
</evidence>
<evidence type="ECO:0000313" key="4">
    <source>
        <dbReference type="Proteomes" id="UP000274046"/>
    </source>
</evidence>
<sequence>MKKNLNFLKLSISISLLVAVSASSLKAYSNPIKSSAIQDSLSSSLFLQQATILTNEALLTSKIVAEKANNSQLKSLGQQMVDKNIQVMDELRKLGKAKNVNAVNTSPQSGLRPDGRIDSAPINLQDTSRLNNATGEAVGSAKTANSTTTSDVDVAKEVVMLKDLNGSAFDKAYQTIAVNNQTKLIAVLQKGTMSADSEIKKFAKKALTLTKSNLKKLEKMSL</sequence>
<proteinExistence type="predicted"/>
<evidence type="ECO:0000256" key="1">
    <source>
        <dbReference type="SAM" id="SignalP"/>
    </source>
</evidence>
<dbReference type="Pfam" id="PF13628">
    <property type="entry name" value="DUF4142"/>
    <property type="match status" value="1"/>
</dbReference>
<dbReference type="InterPro" id="IPR012347">
    <property type="entry name" value="Ferritin-like"/>
</dbReference>
<evidence type="ECO:0000259" key="2">
    <source>
        <dbReference type="Pfam" id="PF13628"/>
    </source>
</evidence>
<feature type="signal peptide" evidence="1">
    <location>
        <begin position="1"/>
        <end position="27"/>
    </location>
</feature>
<dbReference type="OrthoDB" id="753572at2"/>
<protein>
    <submittedName>
        <fullName evidence="3">DUF4142 domain-containing protein</fullName>
    </submittedName>
</protein>
<feature type="domain" description="DUF4142" evidence="2">
    <location>
        <begin position="126"/>
        <end position="219"/>
    </location>
</feature>
<dbReference type="InterPro" id="IPR025419">
    <property type="entry name" value="DUF4142"/>
</dbReference>
<name>A0A3N0C174_9SPHI</name>